<evidence type="ECO:0000256" key="2">
    <source>
        <dbReference type="ARBA" id="ARBA00023242"/>
    </source>
</evidence>
<gene>
    <name evidence="4" type="ORF">HS088_TW09G01460</name>
</gene>
<dbReference type="PANTHER" id="PTHR33172:SF91">
    <property type="entry name" value="PROTEIN OXIDATIVE STRESS 3 LIKE 5"/>
    <property type="match status" value="1"/>
</dbReference>
<dbReference type="Proteomes" id="UP000593562">
    <property type="component" value="Unassembled WGS sequence"/>
</dbReference>
<keyword evidence="2" id="KW-0539">Nucleus</keyword>
<sequence>MDFVLILNCRKGLSSYYSGKSRSFADLSQLDSISYAKDLWKPENPFNKRRRIQMANKWSSSSRRSSPSLYTSISVPLLPLNEEDNLGDEAEEPKQQAQKKKEKPWLKSESCFEISDLGEEEEEA</sequence>
<comment type="caution">
    <text evidence="4">The sequence shown here is derived from an EMBL/GenBank/DDBJ whole genome shotgun (WGS) entry which is preliminary data.</text>
</comment>
<reference evidence="4 5" key="1">
    <citation type="journal article" date="2020" name="Nat. Commun.">
        <title>Genome of Tripterygium wilfordii and identification of cytochrome P450 involved in triptolide biosynthesis.</title>
        <authorList>
            <person name="Tu L."/>
            <person name="Su P."/>
            <person name="Zhang Z."/>
            <person name="Gao L."/>
            <person name="Wang J."/>
            <person name="Hu T."/>
            <person name="Zhou J."/>
            <person name="Zhang Y."/>
            <person name="Zhao Y."/>
            <person name="Liu Y."/>
            <person name="Song Y."/>
            <person name="Tong Y."/>
            <person name="Lu Y."/>
            <person name="Yang J."/>
            <person name="Xu C."/>
            <person name="Jia M."/>
            <person name="Peters R.J."/>
            <person name="Huang L."/>
            <person name="Gao W."/>
        </authorList>
    </citation>
    <scope>NUCLEOTIDE SEQUENCE [LARGE SCALE GENOMIC DNA]</scope>
    <source>
        <strain evidence="5">cv. XIE 37</strain>
        <tissue evidence="4">Leaf</tissue>
    </source>
</reference>
<name>A0A7J7DAR2_TRIWF</name>
<dbReference type="PANTHER" id="PTHR33172">
    <property type="entry name" value="OS08G0516900 PROTEIN"/>
    <property type="match status" value="1"/>
</dbReference>
<dbReference type="FunCoup" id="A0A7J7DAR2">
    <property type="interactions" value="413"/>
</dbReference>
<accession>A0A7J7DAR2</accession>
<proteinExistence type="predicted"/>
<dbReference type="GO" id="GO:0005634">
    <property type="term" value="C:nucleus"/>
    <property type="evidence" value="ECO:0007669"/>
    <property type="project" value="UniProtKB-SubCell"/>
</dbReference>
<feature type="region of interest" description="Disordered" evidence="3">
    <location>
        <begin position="81"/>
        <end position="124"/>
    </location>
</feature>
<keyword evidence="5" id="KW-1185">Reference proteome</keyword>
<evidence type="ECO:0000313" key="5">
    <source>
        <dbReference type="Proteomes" id="UP000593562"/>
    </source>
</evidence>
<dbReference type="EMBL" id="JAAARO010000009">
    <property type="protein sequence ID" value="KAF5743391.1"/>
    <property type="molecule type" value="Genomic_DNA"/>
</dbReference>
<dbReference type="AlphaFoldDB" id="A0A7J7DAR2"/>
<feature type="compositionally biased region" description="Acidic residues" evidence="3">
    <location>
        <begin position="81"/>
        <end position="91"/>
    </location>
</feature>
<protein>
    <submittedName>
        <fullName evidence="4">Uncharacterized protein</fullName>
    </submittedName>
</protein>
<dbReference type="InParanoid" id="A0A7J7DAR2"/>
<evidence type="ECO:0000256" key="3">
    <source>
        <dbReference type="SAM" id="MobiDB-lite"/>
    </source>
</evidence>
<dbReference type="GO" id="GO:0006950">
    <property type="term" value="P:response to stress"/>
    <property type="evidence" value="ECO:0007669"/>
    <property type="project" value="UniProtKB-ARBA"/>
</dbReference>
<evidence type="ECO:0000313" key="4">
    <source>
        <dbReference type="EMBL" id="KAF5743391.1"/>
    </source>
</evidence>
<organism evidence="4 5">
    <name type="scientific">Tripterygium wilfordii</name>
    <name type="common">Thunder God vine</name>
    <dbReference type="NCBI Taxonomy" id="458696"/>
    <lineage>
        <taxon>Eukaryota</taxon>
        <taxon>Viridiplantae</taxon>
        <taxon>Streptophyta</taxon>
        <taxon>Embryophyta</taxon>
        <taxon>Tracheophyta</taxon>
        <taxon>Spermatophyta</taxon>
        <taxon>Magnoliopsida</taxon>
        <taxon>eudicotyledons</taxon>
        <taxon>Gunneridae</taxon>
        <taxon>Pentapetalae</taxon>
        <taxon>rosids</taxon>
        <taxon>fabids</taxon>
        <taxon>Celastrales</taxon>
        <taxon>Celastraceae</taxon>
        <taxon>Tripterygium</taxon>
    </lineage>
</organism>
<evidence type="ECO:0000256" key="1">
    <source>
        <dbReference type="ARBA" id="ARBA00004123"/>
    </source>
</evidence>
<dbReference type="InterPro" id="IPR051992">
    <property type="entry name" value="OxStress_Response_Reg"/>
</dbReference>
<comment type="subcellular location">
    <subcellularLocation>
        <location evidence="1">Nucleus</location>
    </subcellularLocation>
</comment>